<reference evidence="2 3" key="1">
    <citation type="journal article" date="2019" name="Commun. Biol.">
        <title>The bagworm genome reveals a unique fibroin gene that provides high tensile strength.</title>
        <authorList>
            <person name="Kono N."/>
            <person name="Nakamura H."/>
            <person name="Ohtoshi R."/>
            <person name="Tomita M."/>
            <person name="Numata K."/>
            <person name="Arakawa K."/>
        </authorList>
    </citation>
    <scope>NUCLEOTIDE SEQUENCE [LARGE SCALE GENOMIC DNA]</scope>
</reference>
<name>A0A4C1WEV1_EUMVA</name>
<evidence type="ECO:0000313" key="2">
    <source>
        <dbReference type="EMBL" id="GBP49012.1"/>
    </source>
</evidence>
<dbReference type="AlphaFoldDB" id="A0A4C1WEV1"/>
<gene>
    <name evidence="2" type="ORF">EVAR_35634_1</name>
</gene>
<evidence type="ECO:0000256" key="1">
    <source>
        <dbReference type="SAM" id="MobiDB-lite"/>
    </source>
</evidence>
<comment type="caution">
    <text evidence="2">The sequence shown here is derived from an EMBL/GenBank/DDBJ whole genome shotgun (WGS) entry which is preliminary data.</text>
</comment>
<proteinExistence type="predicted"/>
<protein>
    <submittedName>
        <fullName evidence="2">Uncharacterized protein</fullName>
    </submittedName>
</protein>
<organism evidence="2 3">
    <name type="scientific">Eumeta variegata</name>
    <name type="common">Bagworm moth</name>
    <name type="synonym">Eumeta japonica</name>
    <dbReference type="NCBI Taxonomy" id="151549"/>
    <lineage>
        <taxon>Eukaryota</taxon>
        <taxon>Metazoa</taxon>
        <taxon>Ecdysozoa</taxon>
        <taxon>Arthropoda</taxon>
        <taxon>Hexapoda</taxon>
        <taxon>Insecta</taxon>
        <taxon>Pterygota</taxon>
        <taxon>Neoptera</taxon>
        <taxon>Endopterygota</taxon>
        <taxon>Lepidoptera</taxon>
        <taxon>Glossata</taxon>
        <taxon>Ditrysia</taxon>
        <taxon>Tineoidea</taxon>
        <taxon>Psychidae</taxon>
        <taxon>Oiketicinae</taxon>
        <taxon>Eumeta</taxon>
    </lineage>
</organism>
<accession>A0A4C1WEV1</accession>
<dbReference type="Proteomes" id="UP000299102">
    <property type="component" value="Unassembled WGS sequence"/>
</dbReference>
<feature type="region of interest" description="Disordered" evidence="1">
    <location>
        <begin position="200"/>
        <end position="223"/>
    </location>
</feature>
<dbReference type="EMBL" id="BGZK01000535">
    <property type="protein sequence ID" value="GBP49012.1"/>
    <property type="molecule type" value="Genomic_DNA"/>
</dbReference>
<evidence type="ECO:0000313" key="3">
    <source>
        <dbReference type="Proteomes" id="UP000299102"/>
    </source>
</evidence>
<sequence length="250" mass="27914">MIECRRYPCQGSAITGRQPVTDRRFLHCARACRPPPASPPRSRDNTVDVIICHLNKIFFRRHGEGPSGTHCRLASKAGAETELVGLRKGAQKRSDMLIAYFEIVDSARSLRKVLISNAPVGVRDCPAELVMDYLKLQDGNAKHLRRFNYQTVEAEQTEMRSGAGQDGWPNIDSFLSLFKAQPVASMCKQLLLRARPSAGGAGGADWLPSSVTPQPLDRRQASESFEKRLLLEPLRKHYSRRPSAYQANDL</sequence>
<keyword evidence="3" id="KW-1185">Reference proteome</keyword>